<dbReference type="InterPro" id="IPR045340">
    <property type="entry name" value="DUF6533"/>
</dbReference>
<keyword evidence="1" id="KW-1133">Transmembrane helix</keyword>
<dbReference type="Pfam" id="PF20151">
    <property type="entry name" value="DUF6533"/>
    <property type="match status" value="1"/>
</dbReference>
<keyword evidence="1" id="KW-0472">Membrane</keyword>
<keyword evidence="1" id="KW-0812">Transmembrane</keyword>
<feature type="domain" description="DUF6533" evidence="2">
    <location>
        <begin position="34"/>
        <end position="78"/>
    </location>
</feature>
<evidence type="ECO:0000259" key="2">
    <source>
        <dbReference type="Pfam" id="PF20151"/>
    </source>
</evidence>
<keyword evidence="4" id="KW-1185">Reference proteome</keyword>
<gene>
    <name evidence="3" type="ORF">BXZ70DRAFT_244367</name>
</gene>
<name>A0A8K0XTX3_9AGAR</name>
<evidence type="ECO:0000313" key="3">
    <source>
        <dbReference type="EMBL" id="KAH8106724.1"/>
    </source>
</evidence>
<dbReference type="EMBL" id="JAEVFJ010000002">
    <property type="protein sequence ID" value="KAH8106724.1"/>
    <property type="molecule type" value="Genomic_DNA"/>
</dbReference>
<evidence type="ECO:0000256" key="1">
    <source>
        <dbReference type="SAM" id="Phobius"/>
    </source>
</evidence>
<sequence>MDSAGSDGGAIHPEEALAAMIYYLNALVDIDILSLVSITLTLYDHVLTLQDEWTYIWKSKRPLSGATLIFFANRYVLLAIVGSLGFGFGPFLTKTVSLIKAAMS</sequence>
<proteinExistence type="predicted"/>
<organism evidence="3 4">
    <name type="scientific">Cristinia sonorae</name>
    <dbReference type="NCBI Taxonomy" id="1940300"/>
    <lineage>
        <taxon>Eukaryota</taxon>
        <taxon>Fungi</taxon>
        <taxon>Dikarya</taxon>
        <taxon>Basidiomycota</taxon>
        <taxon>Agaricomycotina</taxon>
        <taxon>Agaricomycetes</taxon>
        <taxon>Agaricomycetidae</taxon>
        <taxon>Agaricales</taxon>
        <taxon>Pleurotineae</taxon>
        <taxon>Stephanosporaceae</taxon>
        <taxon>Cristinia</taxon>
    </lineage>
</organism>
<evidence type="ECO:0000313" key="4">
    <source>
        <dbReference type="Proteomes" id="UP000813824"/>
    </source>
</evidence>
<dbReference type="AlphaFoldDB" id="A0A8K0XTX3"/>
<comment type="caution">
    <text evidence="3">The sequence shown here is derived from an EMBL/GenBank/DDBJ whole genome shotgun (WGS) entry which is preliminary data.</text>
</comment>
<accession>A0A8K0XTX3</accession>
<feature type="transmembrane region" description="Helical" evidence="1">
    <location>
        <begin position="63"/>
        <end position="88"/>
    </location>
</feature>
<reference evidence="3" key="1">
    <citation type="journal article" date="2021" name="New Phytol.">
        <title>Evolutionary innovations through gain and loss of genes in the ectomycorrhizal Boletales.</title>
        <authorList>
            <person name="Wu G."/>
            <person name="Miyauchi S."/>
            <person name="Morin E."/>
            <person name="Kuo A."/>
            <person name="Drula E."/>
            <person name="Varga T."/>
            <person name="Kohler A."/>
            <person name="Feng B."/>
            <person name="Cao Y."/>
            <person name="Lipzen A."/>
            <person name="Daum C."/>
            <person name="Hundley H."/>
            <person name="Pangilinan J."/>
            <person name="Johnson J."/>
            <person name="Barry K."/>
            <person name="LaButti K."/>
            <person name="Ng V."/>
            <person name="Ahrendt S."/>
            <person name="Min B."/>
            <person name="Choi I.G."/>
            <person name="Park H."/>
            <person name="Plett J.M."/>
            <person name="Magnuson J."/>
            <person name="Spatafora J.W."/>
            <person name="Nagy L.G."/>
            <person name="Henrissat B."/>
            <person name="Grigoriev I.V."/>
            <person name="Yang Z.L."/>
            <person name="Xu J."/>
            <person name="Martin F.M."/>
        </authorList>
    </citation>
    <scope>NUCLEOTIDE SEQUENCE</scope>
    <source>
        <strain evidence="3">KKN 215</strain>
    </source>
</reference>
<dbReference type="Proteomes" id="UP000813824">
    <property type="component" value="Unassembled WGS sequence"/>
</dbReference>
<protein>
    <recommendedName>
        <fullName evidence="2">DUF6533 domain-containing protein</fullName>
    </recommendedName>
</protein>
<feature type="transmembrane region" description="Helical" evidence="1">
    <location>
        <begin position="20"/>
        <end position="43"/>
    </location>
</feature>
<dbReference type="OrthoDB" id="3251775at2759"/>